<dbReference type="AlphaFoldDB" id="A0A9I9CBZ8"/>
<organism evidence="1">
    <name type="scientific">Cucumis melo</name>
    <name type="common">Muskmelon</name>
    <dbReference type="NCBI Taxonomy" id="3656"/>
    <lineage>
        <taxon>Eukaryota</taxon>
        <taxon>Viridiplantae</taxon>
        <taxon>Streptophyta</taxon>
        <taxon>Embryophyta</taxon>
        <taxon>Tracheophyta</taxon>
        <taxon>Spermatophyta</taxon>
        <taxon>Magnoliopsida</taxon>
        <taxon>eudicotyledons</taxon>
        <taxon>Gunneridae</taxon>
        <taxon>Pentapetalae</taxon>
        <taxon>rosids</taxon>
        <taxon>fabids</taxon>
        <taxon>Cucurbitales</taxon>
        <taxon>Cucurbitaceae</taxon>
        <taxon>Benincaseae</taxon>
        <taxon>Cucumis</taxon>
    </lineage>
</organism>
<sequence length="35" mass="4255">MEWFIIIQQSQWQYQSQLMKICIKFPLTSLLPSPK</sequence>
<dbReference type="Gramene" id="MELO3C000210.2.1">
    <property type="protein sequence ID" value="MELO3C000210.2.1"/>
    <property type="gene ID" value="MELO3C000210.2"/>
</dbReference>
<accession>A0A9I9CBZ8</accession>
<dbReference type="EnsemblPlants" id="MELO3C000210.2.1">
    <property type="protein sequence ID" value="MELO3C000210.2.1"/>
    <property type="gene ID" value="MELO3C000210.2"/>
</dbReference>
<reference evidence="1" key="1">
    <citation type="submission" date="2023-03" db="UniProtKB">
        <authorList>
            <consortium name="EnsemblPlants"/>
        </authorList>
    </citation>
    <scope>IDENTIFICATION</scope>
</reference>
<evidence type="ECO:0000313" key="1">
    <source>
        <dbReference type="EnsemblPlants" id="MELO3C000210.2.1"/>
    </source>
</evidence>
<proteinExistence type="predicted"/>
<protein>
    <submittedName>
        <fullName evidence="1">Uncharacterized protein</fullName>
    </submittedName>
</protein>
<name>A0A9I9CBZ8_CUCME</name>